<organism evidence="11 12">
    <name type="scientific">Ktedonobacter robiniae</name>
    <dbReference type="NCBI Taxonomy" id="2778365"/>
    <lineage>
        <taxon>Bacteria</taxon>
        <taxon>Bacillati</taxon>
        <taxon>Chloroflexota</taxon>
        <taxon>Ktedonobacteria</taxon>
        <taxon>Ktedonobacterales</taxon>
        <taxon>Ktedonobacteraceae</taxon>
        <taxon>Ktedonobacter</taxon>
    </lineage>
</organism>
<evidence type="ECO:0000256" key="9">
    <source>
        <dbReference type="SAM" id="SignalP"/>
    </source>
</evidence>
<keyword evidence="2" id="KW-0645">Protease</keyword>
<evidence type="ECO:0000256" key="6">
    <source>
        <dbReference type="ARBA" id="ARBA00022837"/>
    </source>
</evidence>
<name>A0ABQ3UH94_9CHLR</name>
<evidence type="ECO:0000256" key="1">
    <source>
        <dbReference type="ARBA" id="ARBA00001913"/>
    </source>
</evidence>
<protein>
    <submittedName>
        <fullName evidence="11">Pseudomonapepsin</fullName>
    </submittedName>
</protein>
<dbReference type="Gene3D" id="3.40.50.200">
    <property type="entry name" value="Peptidase S8/S53 domain"/>
    <property type="match status" value="1"/>
</dbReference>
<keyword evidence="6" id="KW-0106">Calcium</keyword>
<keyword evidence="7" id="KW-0865">Zymogen</keyword>
<feature type="chain" id="PRO_5045322581" evidence="9">
    <location>
        <begin position="22"/>
        <end position="574"/>
    </location>
</feature>
<dbReference type="PROSITE" id="PS51695">
    <property type="entry name" value="SEDOLISIN"/>
    <property type="match status" value="1"/>
</dbReference>
<evidence type="ECO:0000256" key="4">
    <source>
        <dbReference type="ARBA" id="ARBA00022801"/>
    </source>
</evidence>
<dbReference type="EMBL" id="BNJG01000001">
    <property type="protein sequence ID" value="GHO52073.1"/>
    <property type="molecule type" value="Genomic_DNA"/>
</dbReference>
<comment type="cofactor">
    <cofactor evidence="1">
        <name>Ca(2+)</name>
        <dbReference type="ChEBI" id="CHEBI:29108"/>
    </cofactor>
</comment>
<dbReference type="Proteomes" id="UP000654345">
    <property type="component" value="Unassembled WGS sequence"/>
</dbReference>
<feature type="compositionally biased region" description="Polar residues" evidence="8">
    <location>
        <begin position="181"/>
        <end position="219"/>
    </location>
</feature>
<dbReference type="PANTHER" id="PTHR14218:SF15">
    <property type="entry name" value="TRIPEPTIDYL-PEPTIDASE 1"/>
    <property type="match status" value="1"/>
</dbReference>
<keyword evidence="4" id="KW-0378">Hydrolase</keyword>
<gene>
    <name evidence="11" type="ORF">KSB_05480</name>
</gene>
<proteinExistence type="predicted"/>
<reference evidence="11 12" key="1">
    <citation type="journal article" date="2021" name="Int. J. Syst. Evol. Microbiol.">
        <title>Reticulibacter mediterranei gen. nov., sp. nov., within the new family Reticulibacteraceae fam. nov., and Ktedonospora formicarum gen. nov., sp. nov., Ktedonobacter robiniae sp. nov., Dictyobacter formicarum sp. nov. and Dictyobacter arantiisoli sp. nov., belonging to the class Ktedonobacteria.</title>
        <authorList>
            <person name="Yabe S."/>
            <person name="Zheng Y."/>
            <person name="Wang C.M."/>
            <person name="Sakai Y."/>
            <person name="Abe K."/>
            <person name="Yokota A."/>
            <person name="Donadio S."/>
            <person name="Cavaletti L."/>
            <person name="Monciardini P."/>
        </authorList>
    </citation>
    <scope>NUCLEOTIDE SEQUENCE [LARGE SCALE GENOMIC DNA]</scope>
    <source>
        <strain evidence="11 12">SOSP1-30</strain>
    </source>
</reference>
<dbReference type="InterPro" id="IPR000209">
    <property type="entry name" value="Peptidase_S8/S53_dom"/>
</dbReference>
<keyword evidence="5" id="KW-0720">Serine protease</keyword>
<feature type="signal peptide" evidence="9">
    <location>
        <begin position="1"/>
        <end position="21"/>
    </location>
</feature>
<dbReference type="InterPro" id="IPR030400">
    <property type="entry name" value="Sedolisin_dom"/>
</dbReference>
<evidence type="ECO:0000313" key="11">
    <source>
        <dbReference type="EMBL" id="GHO52073.1"/>
    </source>
</evidence>
<evidence type="ECO:0000313" key="12">
    <source>
        <dbReference type="Proteomes" id="UP000654345"/>
    </source>
</evidence>
<dbReference type="Pfam" id="PF00082">
    <property type="entry name" value="Peptidase_S8"/>
    <property type="match status" value="1"/>
</dbReference>
<dbReference type="SMART" id="SM00944">
    <property type="entry name" value="Pro-kuma_activ"/>
    <property type="match status" value="1"/>
</dbReference>
<dbReference type="PANTHER" id="PTHR14218">
    <property type="entry name" value="PROTEASE S8 TRIPEPTIDYL PEPTIDASE I CLN2"/>
    <property type="match status" value="1"/>
</dbReference>
<feature type="region of interest" description="Disordered" evidence="8">
    <location>
        <begin position="181"/>
        <end position="221"/>
    </location>
</feature>
<sequence length="574" mass="62637">MALIGLMLLIFPLAACDPSTAVQFSDLQLNIPPDALKAPVVRPVPDSQKLHVGVTLKMNQDWLKKMEGTKIEPGKPSHLEDFAKKVGIDDQTYQKFKDFFSPQGIALKLNKLHTYLTFDAKASTLAKLLQTKFVVRKYNGREFYGPETAPKVPAFMTSSIESVTGLDNYSSKPVHTLQGLTQQTNSKQQATSSHQLLTSGQTLSTQQASTPQQDCSPPDQTLFPKDVAGAYGFDRMWNKGWNGQNMTVNLVEIDGSYRDDIQNYFDCIQFKGHLSVVNVDSAPQDALGESTLDVQMAAGLARSVNIKLYQTDGNADDNVWGRVNDMLQRILDDNTNGANSGSVVSISLGAPENEVSQDDVRALDSTLQQLTRVEHMSVFVASGDCGAFGSRQYGKLAVSYPGSDPWITSVGGTILQVNQNRQRNQEVVWSDNSGNSCKNQWGSGGGNSILFKQPSWQNAPGTKNQYSRGMRQVPDVSAAAYGLAVYFKGQWGAVGGTSAAAPIWATGMALVNQGKMQQRHSFSYGPQTFYQADKGQAYFDITQGNNLYYRASQGWDFATGLGTPNLDAFYSAAP</sequence>
<dbReference type="InterPro" id="IPR015366">
    <property type="entry name" value="S53_propep"/>
</dbReference>
<feature type="domain" description="Peptidase S53" evidence="10">
    <location>
        <begin position="221"/>
        <end position="574"/>
    </location>
</feature>
<keyword evidence="12" id="KW-1185">Reference proteome</keyword>
<dbReference type="CDD" id="cd04056">
    <property type="entry name" value="Peptidases_S53"/>
    <property type="match status" value="1"/>
</dbReference>
<comment type="caution">
    <text evidence="11">The sequence shown here is derived from an EMBL/GenBank/DDBJ whole genome shotgun (WGS) entry which is preliminary data.</text>
</comment>
<evidence type="ECO:0000256" key="3">
    <source>
        <dbReference type="ARBA" id="ARBA00022723"/>
    </source>
</evidence>
<accession>A0ABQ3UH94</accession>
<evidence type="ECO:0000256" key="2">
    <source>
        <dbReference type="ARBA" id="ARBA00022670"/>
    </source>
</evidence>
<evidence type="ECO:0000256" key="8">
    <source>
        <dbReference type="SAM" id="MobiDB-lite"/>
    </source>
</evidence>
<dbReference type="RefSeq" id="WP_201369017.1">
    <property type="nucleotide sequence ID" value="NZ_BNJG01000001.1"/>
</dbReference>
<evidence type="ECO:0000256" key="5">
    <source>
        <dbReference type="ARBA" id="ARBA00022825"/>
    </source>
</evidence>
<dbReference type="SUPFAM" id="SSF52743">
    <property type="entry name" value="Subtilisin-like"/>
    <property type="match status" value="1"/>
</dbReference>
<keyword evidence="3" id="KW-0479">Metal-binding</keyword>
<evidence type="ECO:0000259" key="10">
    <source>
        <dbReference type="PROSITE" id="PS51695"/>
    </source>
</evidence>
<dbReference type="InterPro" id="IPR036852">
    <property type="entry name" value="Peptidase_S8/S53_dom_sf"/>
</dbReference>
<dbReference type="InterPro" id="IPR050819">
    <property type="entry name" value="Tripeptidyl-peptidase_I"/>
</dbReference>
<dbReference type="Pfam" id="PF09286">
    <property type="entry name" value="Pro-kuma_activ"/>
    <property type="match status" value="1"/>
</dbReference>
<evidence type="ECO:0000256" key="7">
    <source>
        <dbReference type="ARBA" id="ARBA00023145"/>
    </source>
</evidence>
<dbReference type="SUPFAM" id="SSF54897">
    <property type="entry name" value="Protease propeptides/inhibitors"/>
    <property type="match status" value="1"/>
</dbReference>
<keyword evidence="9" id="KW-0732">Signal</keyword>